<feature type="transmembrane region" description="Helical" evidence="1">
    <location>
        <begin position="34"/>
        <end position="51"/>
    </location>
</feature>
<keyword evidence="1" id="KW-0472">Membrane</keyword>
<feature type="transmembrane region" description="Helical" evidence="1">
    <location>
        <begin position="102"/>
        <end position="123"/>
    </location>
</feature>
<sequence>MAQIIKLLSNFTNDIHDLLLAMSNQLGYNFNDKQLHFIIVGLIGIVLYFFTDVTFKALAKYSISIISFIYTFTVLIVFVFALEIEQKITGRGNMEFSDIVAGLWGFIEAFGIYLAIKIIIYLAKMAYKSISEKAR</sequence>
<name>A0A4R7KPF6_9CLOT</name>
<protein>
    <submittedName>
        <fullName evidence="2">Uncharacterized protein</fullName>
    </submittedName>
</protein>
<dbReference type="OrthoDB" id="2868470at2"/>
<dbReference type="AlphaFoldDB" id="A0A4R7KPF6"/>
<accession>A0A4R7KPF6</accession>
<dbReference type="Proteomes" id="UP000295325">
    <property type="component" value="Unassembled WGS sequence"/>
</dbReference>
<evidence type="ECO:0000313" key="2">
    <source>
        <dbReference type="EMBL" id="TDT61001.1"/>
    </source>
</evidence>
<reference evidence="2 3" key="1">
    <citation type="submission" date="2019-03" db="EMBL/GenBank/DDBJ databases">
        <title>Genomic Encyclopedia of Type Strains, Phase IV (KMG-IV): sequencing the most valuable type-strain genomes for metagenomic binning, comparative biology and taxonomic classification.</title>
        <authorList>
            <person name="Goeker M."/>
        </authorList>
    </citation>
    <scope>NUCLEOTIDE SEQUENCE [LARGE SCALE GENOMIC DNA]</scope>
    <source>
        <strain evidence="2 3">DSM 24455</strain>
    </source>
</reference>
<keyword evidence="1" id="KW-0812">Transmembrane</keyword>
<gene>
    <name evidence="2" type="ORF">EDD71_1093</name>
</gene>
<evidence type="ECO:0000313" key="3">
    <source>
        <dbReference type="Proteomes" id="UP000295325"/>
    </source>
</evidence>
<evidence type="ECO:0000256" key="1">
    <source>
        <dbReference type="SAM" id="Phobius"/>
    </source>
</evidence>
<keyword evidence="1" id="KW-1133">Transmembrane helix</keyword>
<dbReference type="EMBL" id="SOAZ01000009">
    <property type="protein sequence ID" value="TDT61001.1"/>
    <property type="molecule type" value="Genomic_DNA"/>
</dbReference>
<organism evidence="2 3">
    <name type="scientific">Fonticella tunisiensis</name>
    <dbReference type="NCBI Taxonomy" id="1096341"/>
    <lineage>
        <taxon>Bacteria</taxon>
        <taxon>Bacillati</taxon>
        <taxon>Bacillota</taxon>
        <taxon>Clostridia</taxon>
        <taxon>Eubacteriales</taxon>
        <taxon>Clostridiaceae</taxon>
        <taxon>Fonticella</taxon>
    </lineage>
</organism>
<feature type="transmembrane region" description="Helical" evidence="1">
    <location>
        <begin position="63"/>
        <end position="82"/>
    </location>
</feature>
<comment type="caution">
    <text evidence="2">The sequence shown here is derived from an EMBL/GenBank/DDBJ whole genome shotgun (WGS) entry which is preliminary data.</text>
</comment>
<keyword evidence="3" id="KW-1185">Reference proteome</keyword>
<dbReference type="RefSeq" id="WP_133627970.1">
    <property type="nucleotide sequence ID" value="NZ_SOAZ01000009.1"/>
</dbReference>
<proteinExistence type="predicted"/>